<dbReference type="EMBL" id="KQ965731">
    <property type="protein sequence ID" value="KXS22072.1"/>
    <property type="molecule type" value="Genomic_DNA"/>
</dbReference>
<dbReference type="STRING" id="1344416.A0A139AZ92"/>
<keyword evidence="3" id="KW-0234">DNA repair</keyword>
<evidence type="ECO:0000313" key="7">
    <source>
        <dbReference type="Proteomes" id="UP000070544"/>
    </source>
</evidence>
<feature type="domain" description="Uracil-DNA glycosylase-like" evidence="5">
    <location>
        <begin position="34"/>
        <end position="186"/>
    </location>
</feature>
<dbReference type="OrthoDB" id="565731at2759"/>
<keyword evidence="1" id="KW-0227">DNA damage</keyword>
<dbReference type="PANTHER" id="PTHR12159:SF9">
    <property type="entry name" value="G_T MISMATCH-SPECIFIC THYMINE DNA GLYCOSYLASE"/>
    <property type="match status" value="1"/>
</dbReference>
<sequence>MGPVRVRKSSRSAALGPKEAEKGGGNQNLQPIPDHLAMDLDILFTGINPGIKSSQKSHHYAGPNNAFWPCLFESGLVDRPLSYSDDHTCPKEFSMGFTNLVSRPSRSASDISKQEFMDGVIPLKSKLLKYKPKVVCFLGKGIYETFLGRRVSPDELNVPHAITFAELQDAVEPSTSPSSSTVSPYFQTIPACSPTPAQRTKVILFPMVSPSGR</sequence>
<dbReference type="InterPro" id="IPR036895">
    <property type="entry name" value="Uracil-DNA_glycosylase-like_sf"/>
</dbReference>
<keyword evidence="2" id="KW-0378">Hydrolase</keyword>
<organism evidence="6 7">
    <name type="scientific">Gonapodya prolifera (strain JEL478)</name>
    <name type="common">Monoblepharis prolifera</name>
    <dbReference type="NCBI Taxonomy" id="1344416"/>
    <lineage>
        <taxon>Eukaryota</taxon>
        <taxon>Fungi</taxon>
        <taxon>Fungi incertae sedis</taxon>
        <taxon>Chytridiomycota</taxon>
        <taxon>Chytridiomycota incertae sedis</taxon>
        <taxon>Monoblepharidomycetes</taxon>
        <taxon>Monoblepharidales</taxon>
        <taxon>Gonapodyaceae</taxon>
        <taxon>Gonapodya</taxon>
    </lineage>
</organism>
<dbReference type="SUPFAM" id="SSF52141">
    <property type="entry name" value="Uracil-DNA glycosylase-like"/>
    <property type="match status" value="1"/>
</dbReference>
<feature type="region of interest" description="Disordered" evidence="4">
    <location>
        <begin position="1"/>
        <end position="31"/>
    </location>
</feature>
<dbReference type="InterPro" id="IPR015637">
    <property type="entry name" value="MUG/TDG"/>
</dbReference>
<dbReference type="Gene3D" id="3.40.470.10">
    <property type="entry name" value="Uracil-DNA glycosylase-like domain"/>
    <property type="match status" value="1"/>
</dbReference>
<keyword evidence="7" id="KW-1185">Reference proteome</keyword>
<reference evidence="6 7" key="1">
    <citation type="journal article" date="2015" name="Genome Biol. Evol.">
        <title>Phylogenomic analyses indicate that early fungi evolved digesting cell walls of algal ancestors of land plants.</title>
        <authorList>
            <person name="Chang Y."/>
            <person name="Wang S."/>
            <person name="Sekimoto S."/>
            <person name="Aerts A.L."/>
            <person name="Choi C."/>
            <person name="Clum A."/>
            <person name="LaButti K.M."/>
            <person name="Lindquist E.A."/>
            <person name="Yee Ngan C."/>
            <person name="Ohm R.A."/>
            <person name="Salamov A.A."/>
            <person name="Grigoriev I.V."/>
            <person name="Spatafora J.W."/>
            <person name="Berbee M.L."/>
        </authorList>
    </citation>
    <scope>NUCLEOTIDE SEQUENCE [LARGE SCALE GENOMIC DNA]</scope>
    <source>
        <strain evidence="6 7">JEL478</strain>
    </source>
</reference>
<name>A0A139AZ92_GONPJ</name>
<dbReference type="GO" id="GO:0004844">
    <property type="term" value="F:uracil DNA N-glycosylase activity"/>
    <property type="evidence" value="ECO:0007669"/>
    <property type="project" value="TreeGrafter"/>
</dbReference>
<dbReference type="PANTHER" id="PTHR12159">
    <property type="entry name" value="G/T AND G/U MISMATCH-SPECIFIC DNA GLYCOSYLASE"/>
    <property type="match status" value="1"/>
</dbReference>
<evidence type="ECO:0000313" key="6">
    <source>
        <dbReference type="EMBL" id="KXS22072.1"/>
    </source>
</evidence>
<evidence type="ECO:0000256" key="4">
    <source>
        <dbReference type="SAM" id="MobiDB-lite"/>
    </source>
</evidence>
<evidence type="ECO:0000259" key="5">
    <source>
        <dbReference type="Pfam" id="PF03167"/>
    </source>
</evidence>
<dbReference type="AlphaFoldDB" id="A0A139AZ92"/>
<protein>
    <submittedName>
        <fullName evidence="6">DNA glycosylase</fullName>
    </submittedName>
</protein>
<dbReference type="GO" id="GO:0006285">
    <property type="term" value="P:base-excision repair, AP site formation"/>
    <property type="evidence" value="ECO:0007669"/>
    <property type="project" value="InterPro"/>
</dbReference>
<evidence type="ECO:0000256" key="3">
    <source>
        <dbReference type="ARBA" id="ARBA00023204"/>
    </source>
</evidence>
<dbReference type="GO" id="GO:0008263">
    <property type="term" value="F:pyrimidine-specific mismatch base pair DNA N-glycosylase activity"/>
    <property type="evidence" value="ECO:0007669"/>
    <property type="project" value="TreeGrafter"/>
</dbReference>
<feature type="compositionally biased region" description="Basic residues" evidence="4">
    <location>
        <begin position="1"/>
        <end position="10"/>
    </location>
</feature>
<evidence type="ECO:0000256" key="2">
    <source>
        <dbReference type="ARBA" id="ARBA00022801"/>
    </source>
</evidence>
<dbReference type="Pfam" id="PF03167">
    <property type="entry name" value="UDG"/>
    <property type="match status" value="1"/>
</dbReference>
<proteinExistence type="predicted"/>
<dbReference type="Proteomes" id="UP000070544">
    <property type="component" value="Unassembled WGS sequence"/>
</dbReference>
<dbReference type="InterPro" id="IPR005122">
    <property type="entry name" value="Uracil-DNA_glycosylase-like"/>
</dbReference>
<gene>
    <name evidence="6" type="ORF">M427DRAFT_163522</name>
</gene>
<dbReference type="CDD" id="cd10028">
    <property type="entry name" value="UDG-F2_TDG_MUG"/>
    <property type="match status" value="1"/>
</dbReference>
<evidence type="ECO:0000256" key="1">
    <source>
        <dbReference type="ARBA" id="ARBA00022763"/>
    </source>
</evidence>
<accession>A0A139AZ92</accession>